<dbReference type="Gene3D" id="3.40.50.620">
    <property type="entry name" value="HUPs"/>
    <property type="match status" value="1"/>
</dbReference>
<accession>A0A1B7LH39</accession>
<dbReference type="CDD" id="cd00293">
    <property type="entry name" value="USP-like"/>
    <property type="match status" value="1"/>
</dbReference>
<gene>
    <name evidence="3" type="ORF">A6M21_06205</name>
</gene>
<dbReference type="SUPFAM" id="SSF52402">
    <property type="entry name" value="Adenine nucleotide alpha hydrolases-like"/>
    <property type="match status" value="1"/>
</dbReference>
<dbReference type="Proteomes" id="UP000078532">
    <property type="component" value="Unassembled WGS sequence"/>
</dbReference>
<name>A0A1B7LH39_9FIRM</name>
<dbReference type="PRINTS" id="PR01438">
    <property type="entry name" value="UNVRSLSTRESS"/>
</dbReference>
<comment type="similarity">
    <text evidence="1">Belongs to the universal stress protein A family.</text>
</comment>
<protein>
    <recommendedName>
        <fullName evidence="2">UspA domain-containing protein</fullName>
    </recommendedName>
</protein>
<reference evidence="3 4" key="1">
    <citation type="submission" date="2016-04" db="EMBL/GenBank/DDBJ databases">
        <authorList>
            <person name="Evans L.H."/>
            <person name="Alamgir A."/>
            <person name="Owens N."/>
            <person name="Weber N.D."/>
            <person name="Virtaneva K."/>
            <person name="Barbian K."/>
            <person name="Babar A."/>
            <person name="Rosenke K."/>
        </authorList>
    </citation>
    <scope>NUCLEOTIDE SEQUENCE [LARGE SCALE GENOMIC DNA]</scope>
    <source>
        <strain evidence="3 4">LMa1</strain>
    </source>
</reference>
<evidence type="ECO:0000256" key="1">
    <source>
        <dbReference type="ARBA" id="ARBA00008791"/>
    </source>
</evidence>
<feature type="domain" description="UspA" evidence="2">
    <location>
        <begin position="1"/>
        <end position="142"/>
    </location>
</feature>
<sequence>MYHKILVPVDGSYRAVEAAEYGIELATQVKGQVTLCHVIPATTPFVSKKNGGRITENFKQIQSELHKNGRSLLERMHDVLLRDGINLDTVLLQGNEAYEICRQAREGKYDLVIMVGQASGYLAGALTNRVTQNAPCPVLVVR</sequence>
<dbReference type="InterPro" id="IPR006016">
    <property type="entry name" value="UspA"/>
</dbReference>
<dbReference type="RefSeq" id="WP_066666850.1">
    <property type="nucleotide sequence ID" value="NZ_LYVF01000062.1"/>
</dbReference>
<dbReference type="Pfam" id="PF00582">
    <property type="entry name" value="Usp"/>
    <property type="match status" value="1"/>
</dbReference>
<organism evidence="3 4">
    <name type="scientific">Desulfotomaculum copahuensis</name>
    <dbReference type="NCBI Taxonomy" id="1838280"/>
    <lineage>
        <taxon>Bacteria</taxon>
        <taxon>Bacillati</taxon>
        <taxon>Bacillota</taxon>
        <taxon>Clostridia</taxon>
        <taxon>Eubacteriales</taxon>
        <taxon>Desulfotomaculaceae</taxon>
        <taxon>Desulfotomaculum</taxon>
    </lineage>
</organism>
<dbReference type="STRING" id="1838280.A6M21_06205"/>
<evidence type="ECO:0000259" key="2">
    <source>
        <dbReference type="Pfam" id="PF00582"/>
    </source>
</evidence>
<dbReference type="InterPro" id="IPR014729">
    <property type="entry name" value="Rossmann-like_a/b/a_fold"/>
</dbReference>
<keyword evidence="4" id="KW-1185">Reference proteome</keyword>
<dbReference type="AlphaFoldDB" id="A0A1B7LH39"/>
<dbReference type="InterPro" id="IPR006015">
    <property type="entry name" value="Universal_stress_UspA"/>
</dbReference>
<proteinExistence type="inferred from homology"/>
<dbReference type="PANTHER" id="PTHR46268:SF6">
    <property type="entry name" value="UNIVERSAL STRESS PROTEIN UP12"/>
    <property type="match status" value="1"/>
</dbReference>
<dbReference type="EMBL" id="LYVF01000062">
    <property type="protein sequence ID" value="OAT85503.1"/>
    <property type="molecule type" value="Genomic_DNA"/>
</dbReference>
<dbReference type="OrthoDB" id="9794782at2"/>
<comment type="caution">
    <text evidence="3">The sequence shown here is derived from an EMBL/GenBank/DDBJ whole genome shotgun (WGS) entry which is preliminary data.</text>
</comment>
<dbReference type="PANTHER" id="PTHR46268">
    <property type="entry name" value="STRESS RESPONSE PROTEIN NHAX"/>
    <property type="match status" value="1"/>
</dbReference>
<evidence type="ECO:0000313" key="3">
    <source>
        <dbReference type="EMBL" id="OAT85503.1"/>
    </source>
</evidence>
<evidence type="ECO:0000313" key="4">
    <source>
        <dbReference type="Proteomes" id="UP000078532"/>
    </source>
</evidence>